<name>A0A1M6M9U7_9FIRM</name>
<proteinExistence type="predicted"/>
<dbReference type="SUPFAM" id="SSF47413">
    <property type="entry name" value="lambda repressor-like DNA-binding domains"/>
    <property type="match status" value="1"/>
</dbReference>
<reference evidence="4" key="1">
    <citation type="submission" date="2016-11" db="EMBL/GenBank/DDBJ databases">
        <authorList>
            <person name="Varghese N."/>
            <person name="Submissions S."/>
        </authorList>
    </citation>
    <scope>NUCLEOTIDE SEQUENCE [LARGE SCALE GENOMIC DNA]</scope>
    <source>
        <strain evidence="4">DSM 17957</strain>
    </source>
</reference>
<dbReference type="PROSITE" id="PS50943">
    <property type="entry name" value="HTH_CROC1"/>
    <property type="match status" value="1"/>
</dbReference>
<dbReference type="OrthoDB" id="1766270at2"/>
<feature type="domain" description="HTH cro/C1-type" evidence="2">
    <location>
        <begin position="8"/>
        <end position="62"/>
    </location>
</feature>
<dbReference type="STRING" id="1121919.SAMN02745975_02914"/>
<dbReference type="SMART" id="SM00530">
    <property type="entry name" value="HTH_XRE"/>
    <property type="match status" value="1"/>
</dbReference>
<dbReference type="Gene3D" id="1.10.260.40">
    <property type="entry name" value="lambda repressor-like DNA-binding domains"/>
    <property type="match status" value="1"/>
</dbReference>
<evidence type="ECO:0000313" key="4">
    <source>
        <dbReference type="Proteomes" id="UP000184536"/>
    </source>
</evidence>
<dbReference type="PANTHER" id="PTHR46558:SF11">
    <property type="entry name" value="HTH-TYPE TRANSCRIPTIONAL REGULATOR XRE"/>
    <property type="match status" value="1"/>
</dbReference>
<dbReference type="RefSeq" id="WP_110941966.1">
    <property type="nucleotide sequence ID" value="NZ_FQZV01000042.1"/>
</dbReference>
<dbReference type="Proteomes" id="UP000184536">
    <property type="component" value="Unassembled WGS sequence"/>
</dbReference>
<dbReference type="GO" id="GO:0003677">
    <property type="term" value="F:DNA binding"/>
    <property type="evidence" value="ECO:0007669"/>
    <property type="project" value="UniProtKB-KW"/>
</dbReference>
<dbReference type="EMBL" id="FQZV01000042">
    <property type="protein sequence ID" value="SHJ80073.1"/>
    <property type="molecule type" value="Genomic_DNA"/>
</dbReference>
<dbReference type="Pfam" id="PF01381">
    <property type="entry name" value="HTH_3"/>
    <property type="match status" value="1"/>
</dbReference>
<protein>
    <submittedName>
        <fullName evidence="3">Transcriptional regulator, contains XRE-family HTH domain</fullName>
    </submittedName>
</protein>
<evidence type="ECO:0000259" key="2">
    <source>
        <dbReference type="PROSITE" id="PS50943"/>
    </source>
</evidence>
<evidence type="ECO:0000256" key="1">
    <source>
        <dbReference type="ARBA" id="ARBA00023125"/>
    </source>
</evidence>
<accession>A0A1M6M9U7</accession>
<organism evidence="3 4">
    <name type="scientific">Geosporobacter subterraneus DSM 17957</name>
    <dbReference type="NCBI Taxonomy" id="1121919"/>
    <lineage>
        <taxon>Bacteria</taxon>
        <taxon>Bacillati</taxon>
        <taxon>Bacillota</taxon>
        <taxon>Clostridia</taxon>
        <taxon>Peptostreptococcales</taxon>
        <taxon>Thermotaleaceae</taxon>
        <taxon>Geosporobacter</taxon>
    </lineage>
</organism>
<keyword evidence="4" id="KW-1185">Reference proteome</keyword>
<dbReference type="InterPro" id="IPR001387">
    <property type="entry name" value="Cro/C1-type_HTH"/>
</dbReference>
<dbReference type="PANTHER" id="PTHR46558">
    <property type="entry name" value="TRACRIPTIONAL REGULATORY PROTEIN-RELATED-RELATED"/>
    <property type="match status" value="1"/>
</dbReference>
<evidence type="ECO:0000313" key="3">
    <source>
        <dbReference type="EMBL" id="SHJ80073.1"/>
    </source>
</evidence>
<dbReference type="CDD" id="cd00093">
    <property type="entry name" value="HTH_XRE"/>
    <property type="match status" value="1"/>
</dbReference>
<keyword evidence="1" id="KW-0238">DNA-binding</keyword>
<sequence>MADFQNRLRNLRKTLNLSQEELGMKFNLAKSTISQYELGKRTPDSAMLERLADFFNVTVDYLLGRSDIKNPYTDNGILIKDPSHYYLLDKSGLPEEAVRQIDEYIAFIKQKYDQNGNNENKK</sequence>
<dbReference type="InterPro" id="IPR010982">
    <property type="entry name" value="Lambda_DNA-bd_dom_sf"/>
</dbReference>
<gene>
    <name evidence="3" type="ORF">SAMN02745975_02914</name>
</gene>
<dbReference type="AlphaFoldDB" id="A0A1M6M9U7"/>